<proteinExistence type="predicted"/>
<feature type="non-terminal residue" evidence="1">
    <location>
        <position position="1"/>
    </location>
</feature>
<name>A0A146KN28_LYGHE</name>
<dbReference type="AlphaFoldDB" id="A0A146KN28"/>
<evidence type="ECO:0000313" key="1">
    <source>
        <dbReference type="EMBL" id="JAP97943.1"/>
    </source>
</evidence>
<organism evidence="1">
    <name type="scientific">Lygus hesperus</name>
    <name type="common">Western plant bug</name>
    <dbReference type="NCBI Taxonomy" id="30085"/>
    <lineage>
        <taxon>Eukaryota</taxon>
        <taxon>Metazoa</taxon>
        <taxon>Ecdysozoa</taxon>
        <taxon>Arthropoda</taxon>
        <taxon>Hexapoda</taxon>
        <taxon>Insecta</taxon>
        <taxon>Pterygota</taxon>
        <taxon>Neoptera</taxon>
        <taxon>Paraneoptera</taxon>
        <taxon>Hemiptera</taxon>
        <taxon>Heteroptera</taxon>
        <taxon>Panheteroptera</taxon>
        <taxon>Cimicomorpha</taxon>
        <taxon>Miridae</taxon>
        <taxon>Mirini</taxon>
        <taxon>Lygus</taxon>
    </lineage>
</organism>
<accession>A0A146KN28</accession>
<reference evidence="1" key="1">
    <citation type="journal article" date="2016" name="Gigascience">
        <title>De novo construction of an expanded transcriptome assembly for the western tarnished plant bug, Lygus hesperus.</title>
        <authorList>
            <person name="Tassone E.E."/>
            <person name="Geib S.M."/>
            <person name="Hall B."/>
            <person name="Fabrick J.A."/>
            <person name="Brent C.S."/>
            <person name="Hull J.J."/>
        </authorList>
    </citation>
    <scope>NUCLEOTIDE SEQUENCE</scope>
</reference>
<gene>
    <name evidence="1" type="ORF">g.31601</name>
</gene>
<dbReference type="EMBL" id="GDHC01020685">
    <property type="protein sequence ID" value="JAP97943.1"/>
    <property type="molecule type" value="Transcribed_RNA"/>
</dbReference>
<protein>
    <submittedName>
        <fullName evidence="1">Uncharacterized protein</fullName>
    </submittedName>
</protein>
<sequence>ILISHLVIPSNFDATTNFVVHYPMRHPTTRSTYSTTTILPSSLSSLFVDTIFVLLSILHSTSRSFVSIYLLLLPMYSKTHTSISTASHPSVLYLDFHGIPYFPAPAPLSPASTISHSHFYSTFFSHPPHPPHTLFHMFVLHPTNLGGGSTRTQIPLILLFPNLPTHCRMLPHTYLSTTRIRNFPSIGYVLVRSFLFSTSHHPFLLYYSTAQLHPPTYFHVASTPRIRTTLCICAPATLPHHPPTYFHVASTPRIRTTLCICAPATLPHHPPIYFSIFFPPHPTSCMLASSYFSTPPHLSLRMCTHLLTTPPPRFATIGNCALCTVCRSPTRLLCCPMRAILRGTVSGYSYVHHCTRRLLYSLEIAAVVSGIPSILVVPSTTRFRMAIVLYCVVLISFSILSSHPVLPSPIVATPPRSTRSFFLVLPTYLVSTVRLIQTVMGRGTANCTTIGSTHPYTISSIGTGIVGRCNLSRTPKSSNLSSLRMYHYFLCMCTSLAPRSTSATTGNLGARVLLYTVLRTILATSTALDSESSSIRTRYLARLAPTIGTVSQIYLHRYSEIYLATTTSIATCMYFPRRRICTATQLYSRMALAPVPIVGCSSHL</sequence>